<dbReference type="AlphaFoldDB" id="A0A6G1H614"/>
<evidence type="ECO:0008006" key="3">
    <source>
        <dbReference type="Google" id="ProtNLM"/>
    </source>
</evidence>
<organism evidence="1 2">
    <name type="scientific">Aulographum hederae CBS 113979</name>
    <dbReference type="NCBI Taxonomy" id="1176131"/>
    <lineage>
        <taxon>Eukaryota</taxon>
        <taxon>Fungi</taxon>
        <taxon>Dikarya</taxon>
        <taxon>Ascomycota</taxon>
        <taxon>Pezizomycotina</taxon>
        <taxon>Dothideomycetes</taxon>
        <taxon>Pleosporomycetidae</taxon>
        <taxon>Aulographales</taxon>
        <taxon>Aulographaceae</taxon>
    </lineage>
</organism>
<dbReference type="EMBL" id="ML977148">
    <property type="protein sequence ID" value="KAF1988460.1"/>
    <property type="molecule type" value="Genomic_DNA"/>
</dbReference>
<dbReference type="Gene3D" id="3.40.50.150">
    <property type="entry name" value="Vaccinia Virus protein VP39"/>
    <property type="match status" value="1"/>
</dbReference>
<name>A0A6G1H614_9PEZI</name>
<evidence type="ECO:0000313" key="2">
    <source>
        <dbReference type="Proteomes" id="UP000800041"/>
    </source>
</evidence>
<dbReference type="OrthoDB" id="407477at2759"/>
<sequence>RITFYDVASRHGTDKVTQHHYHHMYEKYLGPIRTQPLKVLEIGLGCDMGYGPGKSFTTWLEYLPNVDLYYLEYDAACAKKWEEKTRGLATVYTGDQADKGVLEQLVKGSGGEFDVVIDDGGHSMTQQINSFEVLWGAVKAGGVYFCEDMQTSFWGNYGGGEGGEGTFVGLTKELIGDLMRTGGSGDPIDSKHGEIWKTLRGVDCMVEVCAFVKKGEGEVD</sequence>
<dbReference type="Proteomes" id="UP000800041">
    <property type="component" value="Unassembled WGS sequence"/>
</dbReference>
<accession>A0A6G1H614</accession>
<dbReference type="InterPro" id="IPR029063">
    <property type="entry name" value="SAM-dependent_MTases_sf"/>
</dbReference>
<keyword evidence="2" id="KW-1185">Reference proteome</keyword>
<proteinExistence type="predicted"/>
<gene>
    <name evidence="1" type="ORF">K402DRAFT_328586</name>
</gene>
<feature type="non-terminal residue" evidence="1">
    <location>
        <position position="1"/>
    </location>
</feature>
<evidence type="ECO:0000313" key="1">
    <source>
        <dbReference type="EMBL" id="KAF1988460.1"/>
    </source>
</evidence>
<reference evidence="1" key="1">
    <citation type="journal article" date="2020" name="Stud. Mycol.">
        <title>101 Dothideomycetes genomes: a test case for predicting lifestyles and emergence of pathogens.</title>
        <authorList>
            <person name="Haridas S."/>
            <person name="Albert R."/>
            <person name="Binder M."/>
            <person name="Bloem J."/>
            <person name="Labutti K."/>
            <person name="Salamov A."/>
            <person name="Andreopoulos B."/>
            <person name="Baker S."/>
            <person name="Barry K."/>
            <person name="Bills G."/>
            <person name="Bluhm B."/>
            <person name="Cannon C."/>
            <person name="Castanera R."/>
            <person name="Culley D."/>
            <person name="Daum C."/>
            <person name="Ezra D."/>
            <person name="Gonzalez J."/>
            <person name="Henrissat B."/>
            <person name="Kuo A."/>
            <person name="Liang C."/>
            <person name="Lipzen A."/>
            <person name="Lutzoni F."/>
            <person name="Magnuson J."/>
            <person name="Mondo S."/>
            <person name="Nolan M."/>
            <person name="Ohm R."/>
            <person name="Pangilinan J."/>
            <person name="Park H.-J."/>
            <person name="Ramirez L."/>
            <person name="Alfaro M."/>
            <person name="Sun H."/>
            <person name="Tritt A."/>
            <person name="Yoshinaga Y."/>
            <person name="Zwiers L.-H."/>
            <person name="Turgeon B."/>
            <person name="Goodwin S."/>
            <person name="Spatafora J."/>
            <person name="Crous P."/>
            <person name="Grigoriev I."/>
        </authorList>
    </citation>
    <scope>NUCLEOTIDE SEQUENCE</scope>
    <source>
        <strain evidence="1">CBS 113979</strain>
    </source>
</reference>
<protein>
    <recommendedName>
        <fullName evidence="3">S-adenosyl-L-methionine-dependent methyltransferase</fullName>
    </recommendedName>
</protein>
<dbReference type="SUPFAM" id="SSF53335">
    <property type="entry name" value="S-adenosyl-L-methionine-dependent methyltransferases"/>
    <property type="match status" value="1"/>
</dbReference>